<keyword evidence="7" id="KW-1185">Reference proteome</keyword>
<evidence type="ECO:0000313" key="6">
    <source>
        <dbReference type="EMBL" id="SFB32436.1"/>
    </source>
</evidence>
<dbReference type="Pfam" id="PF00817">
    <property type="entry name" value="IMS"/>
    <property type="match status" value="1"/>
</dbReference>
<dbReference type="AlphaFoldDB" id="A0A1I1A501"/>
<sequence>MAVPPVRVLVLWCPDWPVVAAGLAAGVSAHLPAAVFLANRVVACSAVARTAGIRRGMRRREAQSRCPEIVVLGADPGRDARLFEPVAAAVEELVVGVEVVRPGVVAVPVRGAAGYFGGESSLMELLAEHVPTRTGVECQLGVADGLFAAMLAARRSALVEPGDSAGFLASLSITELEQPDADRGDLVDLLRRLGLRTLGDFAALTERDVASRFGAAGVLAHRLSRGLADRPPHRRRPPPELSITEEFDPVLDRVDAAAFVARTLATKFHSGLAARGLACTRLGIYATTEQGEELARVWRCAEPLTPQGIADRVRWQFEGWLRAGEGVRPTAGVSRLRLDPEETVAGHSLQLGLWQGSAGAARGLGDEPMLAAERAGRAFVRVQGLLGPDSVATAVLGGGRGPAERVRSVPWGDRPEVSSEPAAPWPGRLPAPSPATVYTGQVPATVLDESGAPVELTERQRLTAPPYRVAVEDGPERQVLQWAGPWPVTARWWAPGRQGDKARVQVLLDGGGREQGDLALLLLLEEHSNPLWTVEGMYD</sequence>
<evidence type="ECO:0000256" key="4">
    <source>
        <dbReference type="SAM" id="MobiDB-lite"/>
    </source>
</evidence>
<dbReference type="SUPFAM" id="SSF56672">
    <property type="entry name" value="DNA/RNA polymerases"/>
    <property type="match status" value="1"/>
</dbReference>
<evidence type="ECO:0000256" key="2">
    <source>
        <dbReference type="ARBA" id="ARBA00022763"/>
    </source>
</evidence>
<comment type="similarity">
    <text evidence="1">Belongs to the DNA polymerase type-Y family.</text>
</comment>
<evidence type="ECO:0000256" key="3">
    <source>
        <dbReference type="ARBA" id="ARBA00025589"/>
    </source>
</evidence>
<dbReference type="PANTHER" id="PTHR35369">
    <property type="entry name" value="BLR3025 PROTEIN-RELATED"/>
    <property type="match status" value="1"/>
</dbReference>
<feature type="domain" description="UmuC" evidence="5">
    <location>
        <begin position="41"/>
        <end position="156"/>
    </location>
</feature>
<organism evidence="6 7">
    <name type="scientific">Amycolatopsis marina</name>
    <dbReference type="NCBI Taxonomy" id="490629"/>
    <lineage>
        <taxon>Bacteria</taxon>
        <taxon>Bacillati</taxon>
        <taxon>Actinomycetota</taxon>
        <taxon>Actinomycetes</taxon>
        <taxon>Pseudonocardiales</taxon>
        <taxon>Pseudonocardiaceae</taxon>
        <taxon>Amycolatopsis</taxon>
    </lineage>
</organism>
<dbReference type="CDD" id="cd03468">
    <property type="entry name" value="PolY_like"/>
    <property type="match status" value="1"/>
</dbReference>
<reference evidence="7" key="1">
    <citation type="submission" date="2016-10" db="EMBL/GenBank/DDBJ databases">
        <authorList>
            <person name="Varghese N."/>
            <person name="Submissions S."/>
        </authorList>
    </citation>
    <scope>NUCLEOTIDE SEQUENCE [LARGE SCALE GENOMIC DNA]</scope>
    <source>
        <strain evidence="7">CGMCC 4.3568</strain>
    </source>
</reference>
<evidence type="ECO:0000313" key="7">
    <source>
        <dbReference type="Proteomes" id="UP000243799"/>
    </source>
</evidence>
<proteinExistence type="inferred from homology"/>
<dbReference type="RefSeq" id="WP_177242629.1">
    <property type="nucleotide sequence ID" value="NZ_FOKG01000008.1"/>
</dbReference>
<comment type="function">
    <text evidence="3">Poorly processive, error-prone DNA polymerase involved in untargeted mutagenesis. Copies undamaged DNA at stalled replication forks, which arise in vivo from mismatched or misaligned primer ends. These misaligned primers can be extended by PolIV. Exhibits no 3'-5' exonuclease (proofreading) activity. May be involved in translesional synthesis, in conjunction with the beta clamp from PolIII.</text>
</comment>
<feature type="compositionally biased region" description="Basic and acidic residues" evidence="4">
    <location>
        <begin position="402"/>
        <end position="417"/>
    </location>
</feature>
<dbReference type="STRING" id="490629.SAMN05216266_108150"/>
<evidence type="ECO:0000256" key="1">
    <source>
        <dbReference type="ARBA" id="ARBA00010945"/>
    </source>
</evidence>
<evidence type="ECO:0000259" key="5">
    <source>
        <dbReference type="PROSITE" id="PS50173"/>
    </source>
</evidence>
<dbReference type="EMBL" id="FOKG01000008">
    <property type="protein sequence ID" value="SFB32436.1"/>
    <property type="molecule type" value="Genomic_DNA"/>
</dbReference>
<dbReference type="GO" id="GO:0006281">
    <property type="term" value="P:DNA repair"/>
    <property type="evidence" value="ECO:0007669"/>
    <property type="project" value="InterPro"/>
</dbReference>
<dbReference type="InterPro" id="IPR001126">
    <property type="entry name" value="UmuC"/>
</dbReference>
<keyword evidence="2" id="KW-0227">DNA damage</keyword>
<dbReference type="InterPro" id="IPR043128">
    <property type="entry name" value="Rev_trsase/Diguanyl_cyclase"/>
</dbReference>
<dbReference type="InterPro" id="IPR043502">
    <property type="entry name" value="DNA/RNA_pol_sf"/>
</dbReference>
<dbReference type="Proteomes" id="UP000243799">
    <property type="component" value="Unassembled WGS sequence"/>
</dbReference>
<dbReference type="PROSITE" id="PS50173">
    <property type="entry name" value="UMUC"/>
    <property type="match status" value="1"/>
</dbReference>
<dbReference type="PANTHER" id="PTHR35369:SF2">
    <property type="entry name" value="BLR3025 PROTEIN"/>
    <property type="match status" value="1"/>
</dbReference>
<dbReference type="InterPro" id="IPR050356">
    <property type="entry name" value="SulA_CellDiv_inhibitor"/>
</dbReference>
<protein>
    <submittedName>
        <fullName evidence="6">Protein ImuB</fullName>
    </submittedName>
</protein>
<name>A0A1I1A501_9PSEU</name>
<feature type="region of interest" description="Disordered" evidence="4">
    <location>
        <begin position="396"/>
        <end position="429"/>
    </location>
</feature>
<dbReference type="Gene3D" id="3.30.70.270">
    <property type="match status" value="1"/>
</dbReference>
<dbReference type="Gene3D" id="3.40.1170.60">
    <property type="match status" value="1"/>
</dbReference>
<gene>
    <name evidence="6" type="ORF">SAMN05216266_108150</name>
</gene>
<accession>A0A1I1A501</accession>